<dbReference type="RefSeq" id="WP_121483814.1">
    <property type="nucleotide sequence ID" value="NZ_QQXL01000001.1"/>
</dbReference>
<name>A0A496PLX9_9MICC</name>
<gene>
    <name evidence="2" type="ORF">DWQ67_01520</name>
</gene>
<dbReference type="Proteomes" id="UP000273119">
    <property type="component" value="Unassembled WGS sequence"/>
</dbReference>
<dbReference type="SUPFAM" id="SSF54427">
    <property type="entry name" value="NTF2-like"/>
    <property type="match status" value="1"/>
</dbReference>
<dbReference type="AlphaFoldDB" id="A0A496PLX9"/>
<dbReference type="Gene3D" id="3.10.450.50">
    <property type="match status" value="1"/>
</dbReference>
<dbReference type="InterPro" id="IPR037401">
    <property type="entry name" value="SnoaL-like"/>
</dbReference>
<dbReference type="Pfam" id="PF12680">
    <property type="entry name" value="SnoaL_2"/>
    <property type="match status" value="1"/>
</dbReference>
<evidence type="ECO:0000259" key="1">
    <source>
        <dbReference type="Pfam" id="PF12680"/>
    </source>
</evidence>
<reference evidence="2 3" key="1">
    <citation type="submission" date="2018-07" db="EMBL/GenBank/DDBJ databases">
        <title>Arthrobacter sp. nov., isolated from raw cow's milk with high bacterial count.</title>
        <authorList>
            <person name="Hahne J."/>
            <person name="Isele D."/>
            <person name="Lipski A."/>
        </authorList>
    </citation>
    <scope>NUCLEOTIDE SEQUENCE [LARGE SCALE GENOMIC DNA]</scope>
    <source>
        <strain evidence="2 3">JZ R-183</strain>
    </source>
</reference>
<dbReference type="EMBL" id="QQXL01000001">
    <property type="protein sequence ID" value="RKW71551.1"/>
    <property type="molecule type" value="Genomic_DNA"/>
</dbReference>
<evidence type="ECO:0000313" key="2">
    <source>
        <dbReference type="EMBL" id="RKW71551.1"/>
    </source>
</evidence>
<organism evidence="2 3">
    <name type="scientific">Galactobacter caseinivorans</name>
    <dbReference type="NCBI Taxonomy" id="2676123"/>
    <lineage>
        <taxon>Bacteria</taxon>
        <taxon>Bacillati</taxon>
        <taxon>Actinomycetota</taxon>
        <taxon>Actinomycetes</taxon>
        <taxon>Micrococcales</taxon>
        <taxon>Micrococcaceae</taxon>
        <taxon>Galactobacter</taxon>
    </lineage>
</organism>
<keyword evidence="3" id="KW-1185">Reference proteome</keyword>
<evidence type="ECO:0000313" key="3">
    <source>
        <dbReference type="Proteomes" id="UP000273119"/>
    </source>
</evidence>
<sequence>MIEKTPASVAATYFDALSRGDVPTVMNQFDQEVLWHQPGTNRFSGDYRGVEAIGALISGMMEVSDGTFALAATGSYMVNGELVAVPVRFTGKRATGALDLAGVDLLTVRGGKIVAAHLFSEDASAEDAFWGQF</sequence>
<protein>
    <submittedName>
        <fullName evidence="2">Nuclear transport factor 2 family protein</fullName>
    </submittedName>
</protein>
<feature type="domain" description="SnoaL-like" evidence="1">
    <location>
        <begin position="12"/>
        <end position="115"/>
    </location>
</feature>
<dbReference type="InterPro" id="IPR032710">
    <property type="entry name" value="NTF2-like_dom_sf"/>
</dbReference>
<accession>A0A496PLX9</accession>
<proteinExistence type="predicted"/>
<comment type="caution">
    <text evidence="2">The sequence shown here is derived from an EMBL/GenBank/DDBJ whole genome shotgun (WGS) entry which is preliminary data.</text>
</comment>